<dbReference type="InterPro" id="IPR015943">
    <property type="entry name" value="WD40/YVTN_repeat-like_dom_sf"/>
</dbReference>
<dbReference type="Proteomes" id="UP001189624">
    <property type="component" value="Chromosome 6"/>
</dbReference>
<keyword evidence="1" id="KW-0853">WD repeat</keyword>
<proteinExistence type="predicted"/>
<evidence type="ECO:0000313" key="2">
    <source>
        <dbReference type="EMBL" id="CAJ1961706.1"/>
    </source>
</evidence>
<dbReference type="PROSITE" id="PS50896">
    <property type="entry name" value="LISH"/>
    <property type="match status" value="1"/>
</dbReference>
<dbReference type="SMART" id="SM00320">
    <property type="entry name" value="WD40"/>
    <property type="match status" value="4"/>
</dbReference>
<organism evidence="2 3">
    <name type="scientific">Sphenostylis stenocarpa</name>
    <dbReference type="NCBI Taxonomy" id="92480"/>
    <lineage>
        <taxon>Eukaryota</taxon>
        <taxon>Viridiplantae</taxon>
        <taxon>Streptophyta</taxon>
        <taxon>Embryophyta</taxon>
        <taxon>Tracheophyta</taxon>
        <taxon>Spermatophyta</taxon>
        <taxon>Magnoliopsida</taxon>
        <taxon>eudicotyledons</taxon>
        <taxon>Gunneridae</taxon>
        <taxon>Pentapetalae</taxon>
        <taxon>rosids</taxon>
        <taxon>fabids</taxon>
        <taxon>Fabales</taxon>
        <taxon>Fabaceae</taxon>
        <taxon>Papilionoideae</taxon>
        <taxon>50 kb inversion clade</taxon>
        <taxon>NPAAA clade</taxon>
        <taxon>indigoferoid/millettioid clade</taxon>
        <taxon>Phaseoleae</taxon>
        <taxon>Sphenostylis</taxon>
    </lineage>
</organism>
<dbReference type="Gene3D" id="2.130.10.10">
    <property type="entry name" value="YVTN repeat-like/Quinoprotein amine dehydrogenase"/>
    <property type="match status" value="1"/>
</dbReference>
<feature type="repeat" description="WD" evidence="1">
    <location>
        <begin position="161"/>
        <end position="186"/>
    </location>
</feature>
<dbReference type="Pfam" id="PF08513">
    <property type="entry name" value="LisH"/>
    <property type="match status" value="1"/>
</dbReference>
<dbReference type="EMBL" id="OY731403">
    <property type="protein sequence ID" value="CAJ1961706.1"/>
    <property type="molecule type" value="Genomic_DNA"/>
</dbReference>
<name>A0AA86VNP0_9FABA</name>
<feature type="repeat" description="WD" evidence="1">
    <location>
        <begin position="243"/>
        <end position="275"/>
    </location>
</feature>
<dbReference type="PANTHER" id="PTHR44376">
    <property type="entry name" value="TRANSCRIPTIONAL REGULATOR OF FILAMENTOUS GROWTH FLO8"/>
    <property type="match status" value="1"/>
</dbReference>
<keyword evidence="3" id="KW-1185">Reference proteome</keyword>
<dbReference type="InterPro" id="IPR001680">
    <property type="entry name" value="WD40_rpt"/>
</dbReference>
<dbReference type="PROSITE" id="PS50294">
    <property type="entry name" value="WD_REPEATS_REGION"/>
    <property type="match status" value="1"/>
</dbReference>
<gene>
    <name evidence="2" type="ORF">AYBTSS11_LOCUS18864</name>
</gene>
<dbReference type="InterPro" id="IPR036322">
    <property type="entry name" value="WD40_repeat_dom_sf"/>
</dbReference>
<evidence type="ECO:0000256" key="1">
    <source>
        <dbReference type="PROSITE-ProRule" id="PRU00221"/>
    </source>
</evidence>
<dbReference type="InterPro" id="IPR006594">
    <property type="entry name" value="LisH"/>
</dbReference>
<dbReference type="PANTHER" id="PTHR44376:SF8">
    <property type="entry name" value="TRANSCRIPTIONAL COREPRESSOR LEUNIG-LIKE"/>
    <property type="match status" value="1"/>
</dbReference>
<dbReference type="Gramene" id="rna-AYBTSS11_LOCUS18864">
    <property type="protein sequence ID" value="CAJ1961706.1"/>
    <property type="gene ID" value="gene-AYBTSS11_LOCUS18864"/>
</dbReference>
<accession>A0AA86VNP0</accession>
<dbReference type="GO" id="GO:0003714">
    <property type="term" value="F:transcription corepressor activity"/>
    <property type="evidence" value="ECO:0007669"/>
    <property type="project" value="InterPro"/>
</dbReference>
<dbReference type="SUPFAM" id="SSF50978">
    <property type="entry name" value="WD40 repeat-like"/>
    <property type="match status" value="1"/>
</dbReference>
<dbReference type="InterPro" id="IPR044716">
    <property type="entry name" value="LEUNIG-like"/>
</dbReference>
<evidence type="ECO:0000313" key="3">
    <source>
        <dbReference type="Proteomes" id="UP001189624"/>
    </source>
</evidence>
<protein>
    <submittedName>
        <fullName evidence="2">Uncharacterized protein</fullName>
    </submittedName>
</protein>
<dbReference type="Pfam" id="PF00400">
    <property type="entry name" value="WD40"/>
    <property type="match status" value="3"/>
</dbReference>
<sequence>MVPPPTDNYWDAEIILQMYLHDYMIKRGMHNTAEIFKKEAQVPNQPVRMQEKNQDFGSTSSSKVPTMTHNARNNVPLRIPEISTNDKRISQHINSRFHNMMSGSTIFATSSFDRSVKLWDAGMGGTKQVRFQPYSGDLLTTATENNIKIVDVETNSLLHSLEGHTKDVISICWNKNGNYIASVSEDCARVWSLDGKCISELHSDGNKFQSCIFHPAYSNLLIIGGYQTMELWSPTESSKTWIVPAHNGLITGLADSSKNELVASASHDQCVKLWK</sequence>
<reference evidence="2" key="1">
    <citation type="submission" date="2023-10" db="EMBL/GenBank/DDBJ databases">
        <authorList>
            <person name="Domelevo Entfellner J.-B."/>
        </authorList>
    </citation>
    <scope>NUCLEOTIDE SEQUENCE</scope>
</reference>
<dbReference type="PROSITE" id="PS50082">
    <property type="entry name" value="WD_REPEATS_2"/>
    <property type="match status" value="2"/>
</dbReference>
<dbReference type="AlphaFoldDB" id="A0AA86VNP0"/>